<organism evidence="11 12">
    <name type="scientific">Aestuariispira insulae</name>
    <dbReference type="NCBI Taxonomy" id="1461337"/>
    <lineage>
        <taxon>Bacteria</taxon>
        <taxon>Pseudomonadati</taxon>
        <taxon>Pseudomonadota</taxon>
        <taxon>Alphaproteobacteria</taxon>
        <taxon>Rhodospirillales</taxon>
        <taxon>Kiloniellaceae</taxon>
        <taxon>Aestuariispira</taxon>
    </lineage>
</organism>
<keyword evidence="3 9" id="KW-0813">Transport</keyword>
<dbReference type="Pfam" id="PF00528">
    <property type="entry name" value="BPD_transp_1"/>
    <property type="match status" value="1"/>
</dbReference>
<dbReference type="PANTHER" id="PTHR30133">
    <property type="entry name" value="CATIONIC AMINO ACID TRANSPORTER, MEMBRANE COMPONENT"/>
    <property type="match status" value="1"/>
</dbReference>
<keyword evidence="5" id="KW-0997">Cell inner membrane</keyword>
<feature type="transmembrane region" description="Helical" evidence="9">
    <location>
        <begin position="17"/>
        <end position="39"/>
    </location>
</feature>
<evidence type="ECO:0000256" key="4">
    <source>
        <dbReference type="ARBA" id="ARBA00022475"/>
    </source>
</evidence>
<feature type="domain" description="ABC transmembrane type-1" evidence="10">
    <location>
        <begin position="15"/>
        <end position="211"/>
    </location>
</feature>
<dbReference type="EMBL" id="QRDW01000006">
    <property type="protein sequence ID" value="RED49184.1"/>
    <property type="molecule type" value="Genomic_DNA"/>
</dbReference>
<accession>A0A3D9HIB9</accession>
<feature type="transmembrane region" description="Helical" evidence="9">
    <location>
        <begin position="60"/>
        <end position="81"/>
    </location>
</feature>
<evidence type="ECO:0000256" key="3">
    <source>
        <dbReference type="ARBA" id="ARBA00022448"/>
    </source>
</evidence>
<gene>
    <name evidence="11" type="ORF">DFP90_106162</name>
</gene>
<dbReference type="SUPFAM" id="SSF161098">
    <property type="entry name" value="MetI-like"/>
    <property type="match status" value="1"/>
</dbReference>
<keyword evidence="4" id="KW-1003">Cell membrane</keyword>
<dbReference type="InterPro" id="IPR051613">
    <property type="entry name" value="ABC_transp_permease_HisMQ"/>
</dbReference>
<protein>
    <submittedName>
        <fullName evidence="11">Amino acid ABC transporter membrane protein 1 (PAAT family)</fullName>
    </submittedName>
</protein>
<keyword evidence="8 9" id="KW-0472">Membrane</keyword>
<sequence>METVIDYSPAILRGTGVTIFLAICSLMVSMSLGLIAAWGKLSSSPIGSRVANSYTTLIRGVPDLVLMMLIYFGLQRLLNFVGDYTGLWGYIEINTFVAGFVTIGFVIGAYMTETFRGAILAIPRGQIEAGIACGMSKSLIFRRIIWPHLVRLALPSFTNNWLVLLKTTALVSVIGQKDLVYEAFTAGRSTRQLFTFMFVVLIIYLIMTAASQTALGLVERRYNVGVRRA</sequence>
<comment type="similarity">
    <text evidence="2">Belongs to the binding-protein-dependent transport system permease family. HisMQ subfamily.</text>
</comment>
<reference evidence="11 12" key="1">
    <citation type="submission" date="2018-07" db="EMBL/GenBank/DDBJ databases">
        <title>Genomic Encyclopedia of Type Strains, Phase III (KMG-III): the genomes of soil and plant-associated and newly described type strains.</title>
        <authorList>
            <person name="Whitman W."/>
        </authorList>
    </citation>
    <scope>NUCLEOTIDE SEQUENCE [LARGE SCALE GENOMIC DNA]</scope>
    <source>
        <strain evidence="11 12">CECT 8488</strain>
    </source>
</reference>
<evidence type="ECO:0000256" key="1">
    <source>
        <dbReference type="ARBA" id="ARBA00004429"/>
    </source>
</evidence>
<comment type="subcellular location">
    <subcellularLocation>
        <location evidence="1">Cell inner membrane</location>
        <topology evidence="1">Multi-pass membrane protein</topology>
    </subcellularLocation>
    <subcellularLocation>
        <location evidence="9">Cell membrane</location>
        <topology evidence="9">Multi-pass membrane protein</topology>
    </subcellularLocation>
</comment>
<evidence type="ECO:0000259" key="10">
    <source>
        <dbReference type="PROSITE" id="PS50928"/>
    </source>
</evidence>
<evidence type="ECO:0000313" key="12">
    <source>
        <dbReference type="Proteomes" id="UP000256845"/>
    </source>
</evidence>
<evidence type="ECO:0000256" key="9">
    <source>
        <dbReference type="RuleBase" id="RU363032"/>
    </source>
</evidence>
<dbReference type="GO" id="GO:0043190">
    <property type="term" value="C:ATP-binding cassette (ABC) transporter complex"/>
    <property type="evidence" value="ECO:0007669"/>
    <property type="project" value="InterPro"/>
</dbReference>
<feature type="transmembrane region" description="Helical" evidence="9">
    <location>
        <begin position="194"/>
        <end position="218"/>
    </location>
</feature>
<dbReference type="GO" id="GO:0022857">
    <property type="term" value="F:transmembrane transporter activity"/>
    <property type="evidence" value="ECO:0007669"/>
    <property type="project" value="InterPro"/>
</dbReference>
<name>A0A3D9HIB9_9PROT</name>
<dbReference type="InterPro" id="IPR035906">
    <property type="entry name" value="MetI-like_sf"/>
</dbReference>
<dbReference type="CDD" id="cd06261">
    <property type="entry name" value="TM_PBP2"/>
    <property type="match status" value="1"/>
</dbReference>
<keyword evidence="7 9" id="KW-1133">Transmembrane helix</keyword>
<evidence type="ECO:0000256" key="8">
    <source>
        <dbReference type="ARBA" id="ARBA00023136"/>
    </source>
</evidence>
<proteinExistence type="inferred from homology"/>
<evidence type="ECO:0000256" key="2">
    <source>
        <dbReference type="ARBA" id="ARBA00010072"/>
    </source>
</evidence>
<dbReference type="Proteomes" id="UP000256845">
    <property type="component" value="Unassembled WGS sequence"/>
</dbReference>
<dbReference type="InterPro" id="IPR010065">
    <property type="entry name" value="AA_ABC_transptr_permease_3TM"/>
</dbReference>
<dbReference type="NCBIfam" id="TIGR01726">
    <property type="entry name" value="HEQRo_perm_3TM"/>
    <property type="match status" value="1"/>
</dbReference>
<keyword evidence="12" id="KW-1185">Reference proteome</keyword>
<dbReference type="AlphaFoldDB" id="A0A3D9HIB9"/>
<dbReference type="PROSITE" id="PS50928">
    <property type="entry name" value="ABC_TM1"/>
    <property type="match status" value="1"/>
</dbReference>
<comment type="caution">
    <text evidence="11">The sequence shown here is derived from an EMBL/GenBank/DDBJ whole genome shotgun (WGS) entry which is preliminary data.</text>
</comment>
<feature type="transmembrane region" description="Helical" evidence="9">
    <location>
        <begin position="87"/>
        <end position="110"/>
    </location>
</feature>
<keyword evidence="6 9" id="KW-0812">Transmembrane</keyword>
<dbReference type="InterPro" id="IPR000515">
    <property type="entry name" value="MetI-like"/>
</dbReference>
<evidence type="ECO:0000256" key="6">
    <source>
        <dbReference type="ARBA" id="ARBA00022692"/>
    </source>
</evidence>
<dbReference type="OrthoDB" id="9815029at2"/>
<evidence type="ECO:0000256" key="7">
    <source>
        <dbReference type="ARBA" id="ARBA00022989"/>
    </source>
</evidence>
<evidence type="ECO:0000256" key="5">
    <source>
        <dbReference type="ARBA" id="ARBA00022519"/>
    </source>
</evidence>
<dbReference type="RefSeq" id="WP_115937379.1">
    <property type="nucleotide sequence ID" value="NZ_QRDW01000006.1"/>
</dbReference>
<evidence type="ECO:0000313" key="11">
    <source>
        <dbReference type="EMBL" id="RED49184.1"/>
    </source>
</evidence>
<dbReference type="Gene3D" id="1.10.3720.10">
    <property type="entry name" value="MetI-like"/>
    <property type="match status" value="1"/>
</dbReference>